<dbReference type="EMBL" id="BSYO01000021">
    <property type="protein sequence ID" value="GMH20183.1"/>
    <property type="molecule type" value="Genomic_DNA"/>
</dbReference>
<dbReference type="PROSITE" id="PS50172">
    <property type="entry name" value="BRCT"/>
    <property type="match status" value="2"/>
</dbReference>
<dbReference type="InterPro" id="IPR036420">
    <property type="entry name" value="BRCT_dom_sf"/>
</dbReference>
<dbReference type="Gene3D" id="3.40.50.10190">
    <property type="entry name" value="BRCT domain"/>
    <property type="match status" value="2"/>
</dbReference>
<dbReference type="CDD" id="cd17744">
    <property type="entry name" value="BRCT_MDC1_rpt1"/>
    <property type="match status" value="1"/>
</dbReference>
<protein>
    <submittedName>
        <fullName evidence="6">Uncharacterized protein</fullName>
    </submittedName>
</protein>
<dbReference type="Gene3D" id="3.40.630.30">
    <property type="match status" value="1"/>
</dbReference>
<evidence type="ECO:0000313" key="7">
    <source>
        <dbReference type="Proteomes" id="UP001279734"/>
    </source>
</evidence>
<evidence type="ECO:0000256" key="1">
    <source>
        <dbReference type="ARBA" id="ARBA00004123"/>
    </source>
</evidence>
<sequence>MARKKTSSPASPIPVGNCEVVVEGNAKCFTSQSNKNSLLLVPSGGTKTQISVALSEEVNKKTRHGLGDLRSRIYGEDNGNSSHPDCKFLLINPKDTDSSSKSLLKEVQFLYMKELPAMNFAANTGKESTFIERCVSNGKYCTLLLRYRSVENAGEIIAAITYQIIPADTQYAEIPLAAVSSMYQHKGIGRMLYTEMRKRLRDVGICKILCWGDNESAGFWHKQGFISIAEIDTKGKAPRLPIKVDIRRALCFPGGSTLMISHLNNHLQDTQENVIKMSLSYKKPFLPAADKVQPLECIEKSANPLMSENQISAGAEHLQQEAYGFPLNDSPTNCQELVPYEKLNINTTDLCSVKHGCENLSSTHDRDTKRRVWETSLSSLKSKRVKASHLADYKSYSASGFVLESERKGDSCCDGCSLAPIRDKSLPEAKAVESPAAGCMLTTIEGCIPVDPPISTESRSTGRTFNIMLMDIADGAKKMHLTKIIEELGGAVTADGSLTTHVLTGKIRRTKNFCIALCSGAWILSPNWLKASFREGRFVDEMPYILEDEEYLKKFRLDLKEPVLRARSRPQALLKGYNICLSAHILPPMKMLSAIIRSAGGNVLRAFDKIRDKSSTIFVACEEDMEEALLAVKGGIRTFSSDWFMNCIMKQELDLEALQFAESLS</sequence>
<feature type="domain" description="N-acetyltransferase" evidence="5">
    <location>
        <begin position="102"/>
        <end position="247"/>
    </location>
</feature>
<comment type="caution">
    <text evidence="6">The sequence shown here is derived from an EMBL/GenBank/DDBJ whole genome shotgun (WGS) entry which is preliminary data.</text>
</comment>
<dbReference type="Pfam" id="PF16589">
    <property type="entry name" value="BRCT_2"/>
    <property type="match status" value="1"/>
</dbReference>
<keyword evidence="2" id="KW-0227">DNA damage</keyword>
<proteinExistence type="predicted"/>
<dbReference type="GO" id="GO:0006974">
    <property type="term" value="P:DNA damage response"/>
    <property type="evidence" value="ECO:0007669"/>
    <property type="project" value="UniProtKB-KW"/>
</dbReference>
<evidence type="ECO:0000259" key="5">
    <source>
        <dbReference type="PROSITE" id="PS51186"/>
    </source>
</evidence>
<dbReference type="PANTHER" id="PTHR23196:SF8">
    <property type="entry name" value="N-ACETYLTRANSFERASE"/>
    <property type="match status" value="1"/>
</dbReference>
<comment type="subcellular location">
    <subcellularLocation>
        <location evidence="1">Nucleus</location>
    </subcellularLocation>
</comment>
<dbReference type="InterPro" id="IPR016181">
    <property type="entry name" value="Acyl_CoA_acyltransferase"/>
</dbReference>
<dbReference type="PROSITE" id="PS51186">
    <property type="entry name" value="GNAT"/>
    <property type="match status" value="1"/>
</dbReference>
<name>A0AAD3SZI9_NEPGR</name>
<dbReference type="GO" id="GO:0005634">
    <property type="term" value="C:nucleus"/>
    <property type="evidence" value="ECO:0007669"/>
    <property type="project" value="UniProtKB-SubCell"/>
</dbReference>
<organism evidence="6 7">
    <name type="scientific">Nepenthes gracilis</name>
    <name type="common">Slender pitcher plant</name>
    <dbReference type="NCBI Taxonomy" id="150966"/>
    <lineage>
        <taxon>Eukaryota</taxon>
        <taxon>Viridiplantae</taxon>
        <taxon>Streptophyta</taxon>
        <taxon>Embryophyta</taxon>
        <taxon>Tracheophyta</taxon>
        <taxon>Spermatophyta</taxon>
        <taxon>Magnoliopsida</taxon>
        <taxon>eudicotyledons</taxon>
        <taxon>Gunneridae</taxon>
        <taxon>Pentapetalae</taxon>
        <taxon>Caryophyllales</taxon>
        <taxon>Nepenthaceae</taxon>
        <taxon>Nepenthes</taxon>
    </lineage>
</organism>
<accession>A0AAD3SZI9</accession>
<gene>
    <name evidence="6" type="ORF">Nepgr_022024</name>
</gene>
<reference evidence="6" key="1">
    <citation type="submission" date="2023-05" db="EMBL/GenBank/DDBJ databases">
        <title>Nepenthes gracilis genome sequencing.</title>
        <authorList>
            <person name="Fukushima K."/>
        </authorList>
    </citation>
    <scope>NUCLEOTIDE SEQUENCE</scope>
    <source>
        <strain evidence="6">SING2019-196</strain>
    </source>
</reference>
<dbReference type="Pfam" id="PF16770">
    <property type="entry name" value="RTT107_BRCT_5"/>
    <property type="match status" value="1"/>
</dbReference>
<keyword evidence="3" id="KW-0539">Nucleus</keyword>
<dbReference type="InterPro" id="IPR000182">
    <property type="entry name" value="GNAT_dom"/>
</dbReference>
<dbReference type="SUPFAM" id="SSF52113">
    <property type="entry name" value="BRCT domain"/>
    <property type="match status" value="2"/>
</dbReference>
<evidence type="ECO:0000313" key="6">
    <source>
        <dbReference type="EMBL" id="GMH20183.1"/>
    </source>
</evidence>
<keyword evidence="7" id="KW-1185">Reference proteome</keyword>
<feature type="domain" description="BRCT" evidence="4">
    <location>
        <begin position="569"/>
        <end position="653"/>
    </location>
</feature>
<dbReference type="SUPFAM" id="SSF55729">
    <property type="entry name" value="Acyl-CoA N-acyltransferases (Nat)"/>
    <property type="match status" value="1"/>
</dbReference>
<dbReference type="PANTHER" id="PTHR23196">
    <property type="entry name" value="PAX TRANSCRIPTION ACTIVATION DOMAIN INTERACTING PROTEIN"/>
    <property type="match status" value="1"/>
</dbReference>
<dbReference type="SMART" id="SM00292">
    <property type="entry name" value="BRCT"/>
    <property type="match status" value="2"/>
</dbReference>
<dbReference type="Proteomes" id="UP001279734">
    <property type="component" value="Unassembled WGS sequence"/>
</dbReference>
<dbReference type="CDD" id="cd18432">
    <property type="entry name" value="BRCT_PAXIP1_rpt6_like"/>
    <property type="match status" value="1"/>
</dbReference>
<dbReference type="GO" id="GO:0016747">
    <property type="term" value="F:acyltransferase activity, transferring groups other than amino-acyl groups"/>
    <property type="evidence" value="ECO:0007669"/>
    <property type="project" value="InterPro"/>
</dbReference>
<feature type="domain" description="BRCT" evidence="4">
    <location>
        <begin position="457"/>
        <end position="546"/>
    </location>
</feature>
<evidence type="ECO:0000259" key="4">
    <source>
        <dbReference type="PROSITE" id="PS50172"/>
    </source>
</evidence>
<evidence type="ECO:0000256" key="3">
    <source>
        <dbReference type="ARBA" id="ARBA00023242"/>
    </source>
</evidence>
<dbReference type="CDD" id="cd04301">
    <property type="entry name" value="NAT_SF"/>
    <property type="match status" value="1"/>
</dbReference>
<dbReference type="InterPro" id="IPR051579">
    <property type="entry name" value="DDR_Transcriptional_Reg"/>
</dbReference>
<dbReference type="InterPro" id="IPR001357">
    <property type="entry name" value="BRCT_dom"/>
</dbReference>
<dbReference type="Pfam" id="PF00583">
    <property type="entry name" value="Acetyltransf_1"/>
    <property type="match status" value="1"/>
</dbReference>
<dbReference type="AlphaFoldDB" id="A0AAD3SZI9"/>
<evidence type="ECO:0000256" key="2">
    <source>
        <dbReference type="ARBA" id="ARBA00022763"/>
    </source>
</evidence>